<dbReference type="SUPFAM" id="SSF50800">
    <property type="entry name" value="PK beta-barrel domain-like"/>
    <property type="match status" value="1"/>
</dbReference>
<proteinExistence type="predicted"/>
<dbReference type="Gene3D" id="2.40.33.20">
    <property type="entry name" value="PK beta-barrel domain-like"/>
    <property type="match status" value="1"/>
</dbReference>
<dbReference type="EMBL" id="LGKG01000079">
    <property type="protein sequence ID" value="KPC64719.1"/>
    <property type="molecule type" value="Genomic_DNA"/>
</dbReference>
<protein>
    <recommendedName>
        <fullName evidence="1">MOSC domain-containing protein</fullName>
    </recommendedName>
</protein>
<name>A0A0N0H1R5_9ACTN</name>
<dbReference type="GO" id="GO:0003824">
    <property type="term" value="F:catalytic activity"/>
    <property type="evidence" value="ECO:0007669"/>
    <property type="project" value="InterPro"/>
</dbReference>
<dbReference type="GO" id="GO:0030151">
    <property type="term" value="F:molybdenum ion binding"/>
    <property type="evidence" value="ECO:0007669"/>
    <property type="project" value="InterPro"/>
</dbReference>
<evidence type="ECO:0000313" key="2">
    <source>
        <dbReference type="EMBL" id="KPC64719.1"/>
    </source>
</evidence>
<dbReference type="Pfam" id="PF03473">
    <property type="entry name" value="MOSC"/>
    <property type="match status" value="1"/>
</dbReference>
<dbReference type="InterPro" id="IPR011037">
    <property type="entry name" value="Pyrv_Knase-like_insert_dom_sf"/>
</dbReference>
<reference evidence="3" key="1">
    <citation type="submission" date="2015-07" db="EMBL/GenBank/DDBJ databases">
        <authorList>
            <person name="Ju K.-S."/>
            <person name="Doroghazi J.R."/>
            <person name="Metcalf W.W."/>
        </authorList>
    </citation>
    <scope>NUCLEOTIDE SEQUENCE [LARGE SCALE GENOMIC DNA]</scope>
    <source>
        <strain evidence="3">NRRL ISP-5002</strain>
    </source>
</reference>
<evidence type="ECO:0000313" key="3">
    <source>
        <dbReference type="Proteomes" id="UP000037982"/>
    </source>
</evidence>
<dbReference type="InterPro" id="IPR005302">
    <property type="entry name" value="MoCF_Sase_C"/>
</dbReference>
<dbReference type="PROSITE" id="PS51340">
    <property type="entry name" value="MOSC"/>
    <property type="match status" value="1"/>
</dbReference>
<evidence type="ECO:0000259" key="1">
    <source>
        <dbReference type="PROSITE" id="PS51340"/>
    </source>
</evidence>
<accession>A0A0N0H1R5</accession>
<comment type="caution">
    <text evidence="2">The sequence shown here is derived from an EMBL/GenBank/DDBJ whole genome shotgun (WGS) entry which is preliminary data.</text>
</comment>
<sequence>MLGEPVPSTAVTEHGLAGDRRLAVVDRASGKVASAKNPRLWRNLLKCTATLEQSHPRIALPNGKLVRSNDTDIDDVLSAALGRDVTLTDTLPSQGMLDRSVPEEVLREGLDAEVRADVLQFGSLAPAGTFFDFAPIHLMSTSTLRQVAALSPRGTVEAERYRPNIVIKTDGVGFTDHAWVGSELSIGDRLILRVVASTPRCAVPTLAHGALPQDKAALRSLAEHHRIVAMPGRPPEPCAGVYAQVIRPGRIELGDTVCMSSDAVACTE</sequence>
<organism evidence="2 3">
    <name type="scientific">Streptomyces chattanoogensis</name>
    <dbReference type="NCBI Taxonomy" id="66876"/>
    <lineage>
        <taxon>Bacteria</taxon>
        <taxon>Bacillati</taxon>
        <taxon>Actinomycetota</taxon>
        <taxon>Actinomycetes</taxon>
        <taxon>Kitasatosporales</taxon>
        <taxon>Streptomycetaceae</taxon>
        <taxon>Streptomyces</taxon>
    </lineage>
</organism>
<feature type="domain" description="MOSC" evidence="1">
    <location>
        <begin position="111"/>
        <end position="260"/>
    </location>
</feature>
<dbReference type="PATRIC" id="fig|66876.3.peg.2277"/>
<dbReference type="AlphaFoldDB" id="A0A0N0H1R5"/>
<dbReference type="Proteomes" id="UP000037982">
    <property type="component" value="Unassembled WGS sequence"/>
</dbReference>
<gene>
    <name evidence="2" type="ORF">ADL29_10495</name>
</gene>
<dbReference type="GO" id="GO:0030170">
    <property type="term" value="F:pyridoxal phosphate binding"/>
    <property type="evidence" value="ECO:0007669"/>
    <property type="project" value="InterPro"/>
</dbReference>
<keyword evidence="3" id="KW-1185">Reference proteome</keyword>